<gene>
    <name evidence="3" type="ORF">OSIN01602_LOCUS6832</name>
</gene>
<reference evidence="3" key="1">
    <citation type="submission" date="2021-01" db="EMBL/GenBank/DDBJ databases">
        <authorList>
            <person name="Corre E."/>
            <person name="Pelletier E."/>
            <person name="Niang G."/>
            <person name="Scheremetjew M."/>
            <person name="Finn R."/>
            <person name="Kale V."/>
            <person name="Holt S."/>
            <person name="Cochrane G."/>
            <person name="Meng A."/>
            <person name="Brown T."/>
            <person name="Cohen L."/>
        </authorList>
    </citation>
    <scope>NUCLEOTIDE SEQUENCE</scope>
    <source>
        <strain evidence="3">Grunow 1884</strain>
    </source>
</reference>
<dbReference type="SUPFAM" id="SSF111265">
    <property type="entry name" value="Hemolytic lectin CEL-III, C-terminal domain"/>
    <property type="match status" value="1"/>
</dbReference>
<feature type="signal peptide" evidence="1">
    <location>
        <begin position="1"/>
        <end position="20"/>
    </location>
</feature>
<dbReference type="InterPro" id="IPR028988">
    <property type="entry name" value="CEL-III_C_sf"/>
</dbReference>
<feature type="chain" id="PRO_5030767192" description="Ricin B lectin domain-containing protein" evidence="1">
    <location>
        <begin position="21"/>
        <end position="451"/>
    </location>
</feature>
<dbReference type="AlphaFoldDB" id="A0A7S1ZAK5"/>
<dbReference type="SMART" id="SM00458">
    <property type="entry name" value="RICIN"/>
    <property type="match status" value="2"/>
</dbReference>
<dbReference type="GO" id="GO:0005886">
    <property type="term" value="C:plasma membrane"/>
    <property type="evidence" value="ECO:0007669"/>
    <property type="project" value="TreeGrafter"/>
</dbReference>
<dbReference type="InterPro" id="IPR035992">
    <property type="entry name" value="Ricin_B-like_lectins"/>
</dbReference>
<evidence type="ECO:0000256" key="1">
    <source>
        <dbReference type="SAM" id="SignalP"/>
    </source>
</evidence>
<dbReference type="PROSITE" id="PS50231">
    <property type="entry name" value="RICIN_B_LECTIN"/>
    <property type="match status" value="1"/>
</dbReference>
<dbReference type="InterPro" id="IPR000772">
    <property type="entry name" value="Ricin_B_lectin"/>
</dbReference>
<feature type="domain" description="Ricin B lectin" evidence="2">
    <location>
        <begin position="177"/>
        <end position="303"/>
    </location>
</feature>
<keyword evidence="1" id="KW-0732">Signal</keyword>
<dbReference type="PANTHER" id="PTHR36129:SF1">
    <property type="entry name" value="ORGANIC SOLUTE TRANSPORTER SUBUNIT BETA"/>
    <property type="match status" value="1"/>
</dbReference>
<accession>A0A7S1ZAK5</accession>
<evidence type="ECO:0000313" key="3">
    <source>
        <dbReference type="EMBL" id="CAD9332877.1"/>
    </source>
</evidence>
<feature type="domain" description="Ricin B lectin" evidence="2">
    <location>
        <begin position="28"/>
        <end position="170"/>
    </location>
</feature>
<dbReference type="EMBL" id="HBGO01012314">
    <property type="protein sequence ID" value="CAD9332877.1"/>
    <property type="molecule type" value="Transcribed_RNA"/>
</dbReference>
<dbReference type="GO" id="GO:0032991">
    <property type="term" value="C:protein-containing complex"/>
    <property type="evidence" value="ECO:0007669"/>
    <property type="project" value="TreeGrafter"/>
</dbReference>
<name>A0A7S1ZAK5_TRICV</name>
<dbReference type="InterPro" id="IPR052678">
    <property type="entry name" value="OST-beta_subunit"/>
</dbReference>
<organism evidence="3">
    <name type="scientific">Trieres chinensis</name>
    <name type="common">Marine centric diatom</name>
    <name type="synonym">Odontella sinensis</name>
    <dbReference type="NCBI Taxonomy" id="1514140"/>
    <lineage>
        <taxon>Eukaryota</taxon>
        <taxon>Sar</taxon>
        <taxon>Stramenopiles</taxon>
        <taxon>Ochrophyta</taxon>
        <taxon>Bacillariophyta</taxon>
        <taxon>Mediophyceae</taxon>
        <taxon>Biddulphiophycidae</taxon>
        <taxon>Eupodiscales</taxon>
        <taxon>Parodontellaceae</taxon>
        <taxon>Trieres</taxon>
    </lineage>
</organism>
<dbReference type="Pfam" id="PF00652">
    <property type="entry name" value="Ricin_B_lectin"/>
    <property type="match status" value="2"/>
</dbReference>
<proteinExistence type="predicted"/>
<dbReference type="SUPFAM" id="SSF50370">
    <property type="entry name" value="Ricin B-like lectins"/>
    <property type="match status" value="2"/>
</dbReference>
<protein>
    <recommendedName>
        <fullName evidence="2">Ricin B lectin domain-containing protein</fullName>
    </recommendedName>
</protein>
<dbReference type="PANTHER" id="PTHR36129">
    <property type="entry name" value="ORGANIC SOLUTE TRANSPORTER SUBUNIT BETA-RELATED"/>
    <property type="match status" value="1"/>
</dbReference>
<sequence>MKFSYLSILGLIVGNSGVLAQHGSCTAPIAIGEIRNWADKAQCIDPSGYDGQGDVNTFLCDGFADQTFKFCEDGTIRSVQSGFCLDVSGYDGLGNVQMWSCEVYPTISKDQQWDRVPISGPFTDSEISQDLFLIKNRKSGKCLDISGYNGSGTVGIYDCDGSDDQMYYIRSRGSEVGHGKLQNERSGKCLDVSGYDGHGNVATYDCEDEEDQVFTLYENGELVNADSNQCVDISDYDGYGNIGIYPCEALADQQWKQVFWSGDYFSLASNKSDHCIDVSGYDGQGEIATYPCQDLPDQRWKWIAEKWTTPVGSWDKVFCNMNGGVEQTITSTVTSSSTLTASIAVEIGAEIESGVIFSSAKVSTKVSTSIAKSWTSGSSSGTGVTVSCDVNDDGSEFTGGCLWQWHLTTSSSTNNVHWRAGISKCTRSDKEPKCPPFTRCANAECTSCEPY</sequence>
<dbReference type="GO" id="GO:0015721">
    <property type="term" value="P:bile acid and bile salt transport"/>
    <property type="evidence" value="ECO:0007669"/>
    <property type="project" value="TreeGrafter"/>
</dbReference>
<dbReference type="Gene3D" id="3.30.1750.10">
    <property type="entry name" value="Hemolytic lectin CEL-III, C-terminal domain"/>
    <property type="match status" value="1"/>
</dbReference>
<evidence type="ECO:0000259" key="2">
    <source>
        <dbReference type="SMART" id="SM00458"/>
    </source>
</evidence>
<dbReference type="Gene3D" id="2.80.10.50">
    <property type="match status" value="2"/>
</dbReference>